<dbReference type="InterPro" id="IPR000719">
    <property type="entry name" value="Prot_kinase_dom"/>
</dbReference>
<gene>
    <name evidence="5" type="primary">LOC107552798</name>
</gene>
<dbReference type="SUPFAM" id="SSF56112">
    <property type="entry name" value="Protein kinase-like (PK-like)"/>
    <property type="match status" value="1"/>
</dbReference>
<dbReference type="Pfam" id="PF00069">
    <property type="entry name" value="Pkinase"/>
    <property type="match status" value="2"/>
</dbReference>
<evidence type="ECO:0000313" key="5">
    <source>
        <dbReference type="Ensembl" id="ENSSGRP00000027897.1"/>
    </source>
</evidence>
<dbReference type="SMART" id="SM00220">
    <property type="entry name" value="S_TKc"/>
    <property type="match status" value="1"/>
</dbReference>
<feature type="domain" description="Protein kinase" evidence="4">
    <location>
        <begin position="39"/>
        <end position="327"/>
    </location>
</feature>
<dbReference type="InterPro" id="IPR045216">
    <property type="entry name" value="CK2_alpha"/>
</dbReference>
<dbReference type="InParanoid" id="A0A672LYQ3"/>
<dbReference type="PANTHER" id="PTHR24054:SF28">
    <property type="entry name" value="CASEIN KINASE 2 ALPHA 1-RELATED"/>
    <property type="match status" value="1"/>
</dbReference>
<evidence type="ECO:0000256" key="3">
    <source>
        <dbReference type="PROSITE-ProRule" id="PRU10141"/>
    </source>
</evidence>
<dbReference type="PANTHER" id="PTHR24054">
    <property type="entry name" value="CASEIN KINASE II SUBUNIT ALPHA"/>
    <property type="match status" value="1"/>
</dbReference>
<feature type="binding site" evidence="3">
    <location>
        <position position="68"/>
    </location>
    <ligand>
        <name>ATP</name>
        <dbReference type="ChEBI" id="CHEBI:30616"/>
    </ligand>
</feature>
<dbReference type="Gene3D" id="3.30.200.20">
    <property type="entry name" value="Phosphorylase Kinase, domain 1"/>
    <property type="match status" value="1"/>
</dbReference>
<dbReference type="InterPro" id="IPR011009">
    <property type="entry name" value="Kinase-like_dom_sf"/>
</dbReference>
<keyword evidence="6" id="KW-1185">Reference proteome</keyword>
<dbReference type="OMA" id="DAMPFKE"/>
<dbReference type="PROSITE" id="PS50011">
    <property type="entry name" value="PROTEIN_KINASE_DOM"/>
    <property type="match status" value="1"/>
</dbReference>
<evidence type="ECO:0000313" key="6">
    <source>
        <dbReference type="Proteomes" id="UP000472262"/>
    </source>
</evidence>
<keyword evidence="1 3" id="KW-0547">Nucleotide-binding</keyword>
<dbReference type="AlphaFoldDB" id="A0A672LYQ3"/>
<dbReference type="GO" id="GO:0005829">
    <property type="term" value="C:cytosol"/>
    <property type="evidence" value="ECO:0007669"/>
    <property type="project" value="TreeGrafter"/>
</dbReference>
<dbReference type="Proteomes" id="UP000472262">
    <property type="component" value="Unassembled WGS sequence"/>
</dbReference>
<keyword evidence="2 3" id="KW-0067">ATP-binding</keyword>
<accession>A0A672LYQ3</accession>
<reference evidence="5" key="2">
    <citation type="submission" date="2025-09" db="UniProtKB">
        <authorList>
            <consortium name="Ensembl"/>
        </authorList>
    </citation>
    <scope>IDENTIFICATION</scope>
</reference>
<proteinExistence type="predicted"/>
<evidence type="ECO:0000256" key="2">
    <source>
        <dbReference type="ARBA" id="ARBA00022840"/>
    </source>
</evidence>
<dbReference type="FunFam" id="3.30.200.20:FF:000088">
    <property type="entry name" value="Casein kinase II subunit alpha"/>
    <property type="match status" value="1"/>
</dbReference>
<evidence type="ECO:0000256" key="1">
    <source>
        <dbReference type="ARBA" id="ARBA00022741"/>
    </source>
</evidence>
<dbReference type="GO" id="GO:0005524">
    <property type="term" value="F:ATP binding"/>
    <property type="evidence" value="ECO:0007669"/>
    <property type="project" value="UniProtKB-UniRule"/>
</dbReference>
<dbReference type="InterPro" id="IPR017441">
    <property type="entry name" value="Protein_kinase_ATP_BS"/>
</dbReference>
<dbReference type="Gene3D" id="1.10.510.10">
    <property type="entry name" value="Transferase(Phosphotransferase) domain 1"/>
    <property type="match status" value="1"/>
</dbReference>
<organism evidence="5 6">
    <name type="scientific">Sinocyclocheilus grahami</name>
    <name type="common">Dianchi golden-line fish</name>
    <name type="synonym">Barbus grahami</name>
    <dbReference type="NCBI Taxonomy" id="75366"/>
    <lineage>
        <taxon>Eukaryota</taxon>
        <taxon>Metazoa</taxon>
        <taxon>Chordata</taxon>
        <taxon>Craniata</taxon>
        <taxon>Vertebrata</taxon>
        <taxon>Euteleostomi</taxon>
        <taxon>Actinopterygii</taxon>
        <taxon>Neopterygii</taxon>
        <taxon>Teleostei</taxon>
        <taxon>Ostariophysi</taxon>
        <taxon>Cypriniformes</taxon>
        <taxon>Cyprinidae</taxon>
        <taxon>Cyprininae</taxon>
        <taxon>Sinocyclocheilus</taxon>
    </lineage>
</organism>
<dbReference type="GO" id="GO:0004674">
    <property type="term" value="F:protein serine/threonine kinase activity"/>
    <property type="evidence" value="ECO:0007669"/>
    <property type="project" value="InterPro"/>
</dbReference>
<dbReference type="PROSITE" id="PS00107">
    <property type="entry name" value="PROTEIN_KINASE_ATP"/>
    <property type="match status" value="1"/>
</dbReference>
<dbReference type="Ensembl" id="ENSSGRT00000029997.1">
    <property type="protein sequence ID" value="ENSSGRP00000027897.1"/>
    <property type="gene ID" value="ENSSGRG00000015953.1"/>
</dbReference>
<dbReference type="GO" id="GO:0005634">
    <property type="term" value="C:nucleus"/>
    <property type="evidence" value="ECO:0007669"/>
    <property type="project" value="TreeGrafter"/>
</dbReference>
<dbReference type="GO" id="GO:0051726">
    <property type="term" value="P:regulation of cell cycle"/>
    <property type="evidence" value="ECO:0007669"/>
    <property type="project" value="TreeGrafter"/>
</dbReference>
<dbReference type="GO" id="GO:0005956">
    <property type="term" value="C:protein kinase CK2 complex"/>
    <property type="evidence" value="ECO:0007669"/>
    <property type="project" value="TreeGrafter"/>
</dbReference>
<dbReference type="CDD" id="cd14132">
    <property type="entry name" value="STKc_CK2_alpha"/>
    <property type="match status" value="1"/>
</dbReference>
<protein>
    <submittedName>
        <fullName evidence="5">Casein kinase II subunit alpha-like</fullName>
    </submittedName>
</protein>
<name>A0A672LYQ3_SINGR</name>
<reference evidence="5" key="1">
    <citation type="submission" date="2025-08" db="UniProtKB">
        <authorList>
            <consortium name="Ensembl"/>
        </authorList>
    </citation>
    <scope>IDENTIFICATION</scope>
</reference>
<evidence type="ECO:0000259" key="4">
    <source>
        <dbReference type="PROSITE" id="PS50011"/>
    </source>
</evidence>
<sequence>MSGPVPSRSRVYPDVNTQRPREYWDYESHVVDWGNQDDYQLVRKLGRGKYSEVFEAINITNNEKVVVKILKPVKKKKIKREIKILENLRGGPNIITLVDIIKDPVSRTPALVFEHVNNTDFKQLYQTLSDYDIRFYMFEILKAADFCSCYSMYDYSLDMWSLGCMLASMIFRKLVRIAKVLGTEDLYDYIDKYNIELDPRFNDILGRHSRKRWERFVHSENQHLVSTEALDFLDKLLRYDHQARLTAREAMDHPYFYPIVKDQGRGAPAAGMAASSTPVSSSSLMAGIASMTPSTQPNIANISAGSPIIPGPNTMATQVPTAAGAQP</sequence>